<gene>
    <name evidence="1" type="ORF">QQS21_004390</name>
</gene>
<reference evidence="1" key="1">
    <citation type="submission" date="2023-06" db="EMBL/GenBank/DDBJ databases">
        <title>Conoideocrella luteorostrata (Hypocreales: Clavicipitaceae), a potential biocontrol fungus for elongate hemlock scale in United States Christmas tree production areas.</title>
        <authorList>
            <person name="Barrett H."/>
            <person name="Lovett B."/>
            <person name="Macias A.M."/>
            <person name="Stajich J.E."/>
            <person name="Kasson M.T."/>
        </authorList>
    </citation>
    <scope>NUCLEOTIDE SEQUENCE</scope>
    <source>
        <strain evidence="1">ARSEF 14590</strain>
    </source>
</reference>
<protein>
    <submittedName>
        <fullName evidence="1">Uncharacterized protein</fullName>
    </submittedName>
</protein>
<dbReference type="AlphaFoldDB" id="A0AAJ0CVM8"/>
<organism evidence="1 2">
    <name type="scientific">Conoideocrella luteorostrata</name>
    <dbReference type="NCBI Taxonomy" id="1105319"/>
    <lineage>
        <taxon>Eukaryota</taxon>
        <taxon>Fungi</taxon>
        <taxon>Dikarya</taxon>
        <taxon>Ascomycota</taxon>
        <taxon>Pezizomycotina</taxon>
        <taxon>Sordariomycetes</taxon>
        <taxon>Hypocreomycetidae</taxon>
        <taxon>Hypocreales</taxon>
        <taxon>Clavicipitaceae</taxon>
        <taxon>Conoideocrella</taxon>
    </lineage>
</organism>
<dbReference type="Proteomes" id="UP001251528">
    <property type="component" value="Unassembled WGS sequence"/>
</dbReference>
<comment type="caution">
    <text evidence="1">The sequence shown here is derived from an EMBL/GenBank/DDBJ whole genome shotgun (WGS) entry which is preliminary data.</text>
</comment>
<dbReference type="EMBL" id="JASWJB010000064">
    <property type="protein sequence ID" value="KAK2603439.1"/>
    <property type="molecule type" value="Genomic_DNA"/>
</dbReference>
<accession>A0AAJ0CVM8</accession>
<name>A0AAJ0CVM8_9HYPO</name>
<evidence type="ECO:0000313" key="1">
    <source>
        <dbReference type="EMBL" id="KAK2603439.1"/>
    </source>
</evidence>
<keyword evidence="2" id="KW-1185">Reference proteome</keyword>
<dbReference type="SUPFAM" id="SSF56112">
    <property type="entry name" value="Protein kinase-like (PK-like)"/>
    <property type="match status" value="1"/>
</dbReference>
<dbReference type="InterPro" id="IPR011009">
    <property type="entry name" value="Kinase-like_dom_sf"/>
</dbReference>
<proteinExistence type="predicted"/>
<sequence>MSQLSAYSFTKSGTPLFDSDYKLGDMNPLRFMDQHDMLNRWFLHQDRSSKPIYFFIKPCSILTHDGFACLLRQLVQWLPEPPTEKRFVLAHPDFDIQNFLVSEGELQGIIDSDGSPQRRRPISASMADAVLASRHVSLPEVNGGRKGASQGRGNSPNDLVKYRQIYRRFAAWVSESSEEDKADVTSMSLIADNLCIAACDLACCGGILEKVLQEIRMAIEGEFDDEGGDLA</sequence>
<evidence type="ECO:0000313" key="2">
    <source>
        <dbReference type="Proteomes" id="UP001251528"/>
    </source>
</evidence>